<feature type="compositionally biased region" description="Low complexity" evidence="15">
    <location>
        <begin position="880"/>
        <end position="889"/>
    </location>
</feature>
<dbReference type="OrthoDB" id="6612654at2759"/>
<keyword evidence="7" id="KW-0418">Kinase</keyword>
<keyword evidence="8" id="KW-0067">ATP-binding</keyword>
<dbReference type="SMART" id="SM00261">
    <property type="entry name" value="FU"/>
    <property type="match status" value="1"/>
</dbReference>
<keyword evidence="17" id="KW-0732">Signal</keyword>
<dbReference type="InterPro" id="IPR013783">
    <property type="entry name" value="Ig-like_fold"/>
</dbReference>
<dbReference type="SUPFAM" id="SSF49265">
    <property type="entry name" value="Fibronectin type III"/>
    <property type="match status" value="3"/>
</dbReference>
<evidence type="ECO:0000256" key="16">
    <source>
        <dbReference type="SAM" id="Phobius"/>
    </source>
</evidence>
<evidence type="ECO:0000256" key="15">
    <source>
        <dbReference type="SAM" id="MobiDB-lite"/>
    </source>
</evidence>
<keyword evidence="6" id="KW-0547">Nucleotide-binding</keyword>
<evidence type="ECO:0000256" key="2">
    <source>
        <dbReference type="ARBA" id="ARBA00011902"/>
    </source>
</evidence>
<dbReference type="InterPro" id="IPR006212">
    <property type="entry name" value="Furin_repeat"/>
</dbReference>
<keyword evidence="4" id="KW-0808">Transferase</keyword>
<evidence type="ECO:0000259" key="19">
    <source>
        <dbReference type="Pfam" id="PF01030"/>
    </source>
</evidence>
<name>A0A6J2TPU9_DROLE</name>
<dbReference type="InterPro" id="IPR036116">
    <property type="entry name" value="FN3_sf"/>
</dbReference>
<gene>
    <name evidence="21" type="primary">LOC115625895</name>
</gene>
<comment type="catalytic activity">
    <reaction evidence="14">
        <text>L-tyrosyl-[protein] + ATP = O-phospho-L-tyrosyl-[protein] + ADP + H(+)</text>
        <dbReference type="Rhea" id="RHEA:10596"/>
        <dbReference type="Rhea" id="RHEA-COMP:10136"/>
        <dbReference type="Rhea" id="RHEA-COMP:20101"/>
        <dbReference type="ChEBI" id="CHEBI:15378"/>
        <dbReference type="ChEBI" id="CHEBI:30616"/>
        <dbReference type="ChEBI" id="CHEBI:46858"/>
        <dbReference type="ChEBI" id="CHEBI:61978"/>
        <dbReference type="ChEBI" id="CHEBI:456216"/>
        <dbReference type="EC" id="2.7.10.1"/>
    </reaction>
</comment>
<accession>A0A6J2TPU9</accession>
<keyword evidence="12 21" id="KW-0675">Receptor</keyword>
<dbReference type="InterPro" id="IPR036941">
    <property type="entry name" value="Rcpt_L-dom_sf"/>
</dbReference>
<dbReference type="AlphaFoldDB" id="A0A6J2TPU9"/>
<dbReference type="InterPro" id="IPR009030">
    <property type="entry name" value="Growth_fac_rcpt_cys_sf"/>
</dbReference>
<evidence type="ECO:0000256" key="7">
    <source>
        <dbReference type="ARBA" id="ARBA00022777"/>
    </source>
</evidence>
<keyword evidence="5 16" id="KW-0812">Transmembrane</keyword>
<evidence type="ECO:0000256" key="14">
    <source>
        <dbReference type="ARBA" id="ARBA00051243"/>
    </source>
</evidence>
<dbReference type="Gene3D" id="2.60.40.10">
    <property type="entry name" value="Immunoglobulins"/>
    <property type="match status" value="1"/>
</dbReference>
<evidence type="ECO:0000256" key="1">
    <source>
        <dbReference type="ARBA" id="ARBA00004479"/>
    </source>
</evidence>
<feature type="domain" description="Receptor L-domain" evidence="19">
    <location>
        <begin position="60"/>
        <end position="170"/>
    </location>
</feature>
<keyword evidence="10 16" id="KW-0472">Membrane</keyword>
<dbReference type="Pfam" id="PF01030">
    <property type="entry name" value="Recep_L_domain"/>
    <property type="match status" value="2"/>
</dbReference>
<evidence type="ECO:0000256" key="3">
    <source>
        <dbReference type="ARBA" id="ARBA00022553"/>
    </source>
</evidence>
<feature type="domain" description="Furin-like cysteine-rich" evidence="18">
    <location>
        <begin position="190"/>
        <end position="318"/>
    </location>
</feature>
<comment type="subcellular location">
    <subcellularLocation>
        <location evidence="1">Membrane</location>
        <topology evidence="1">Single-pass type I membrane protein</topology>
    </subcellularLocation>
</comment>
<evidence type="ECO:0000256" key="12">
    <source>
        <dbReference type="ARBA" id="ARBA00023170"/>
    </source>
</evidence>
<sequence>MLLNRLMLLALLASLLPQQGAFENQTRTVNPNLPARLTHHKECTSIDIRNDCDKMELLENCTIVTGYVMITLVFKEKQCNFSAYSFPMLREVTDFMIFTEVRGLVRIRDLFPNLTVIRGRRLFLNYALGITNMQDLQLLEFQSLVAIQQGHVYIGNCPKLCQTEGINWDRLTLTPGENHIMLDGNNCTEVAECKDCPSRYCWSNSQCQRLENDNLSDQNGGIQCHDQCLGGCYNVTAADCVTCRGLSDDGVCVESCPPHKYTMEQYNRCYTRDQCVGHHGHYTFGFDCVPFCPSGYKINSQLDCVRCSPNEPCISVCTPDLQNEAFIVYNLADAHELYGCQILNSSLVFTIRNKVQEKQLAHSLSTIREIRGHLKIYRSSQLTSLQFLKNIQRIHGDPLENKYYALVLYDNKEIRELWTPDAELEFLNGGMYMHRNNKLCNRHMREFQAQVIHDKTLDSLQTNDQEVLCGPAKLLLNVHVRSHRMVQLSWLKSQTSVELELIYRPVAEGQIYPEQSELEAPICTRINWQRRLLFPEQLLDNGTHYNYQLDRLTSDTRYALLLRTFGGEFKREARSDLTFVRTQKDIPEPPQLQLSKKTDNSLTLLLSGSGNSSLDYYELRIYELADDAAYIDERDYCKQPAVLLQDMDGDEWSTPVEDYDDCCSHQQELSDDRRFIEDMRSQYRCSLDEPTNCELWQQPKDSIQLHLSGNTTTHILHDLKRYHLYSLQLRACNELGCSSHTTLNERTNYTLGGDFLPDLSACRVPSTDEYIVRFNDPVQPNGVILSYVLHYRNILSDSGTVMESHVNCLTRRAHAAADFEHVALLNMTFNQCAVRVHSLAGDVLTPFVPINWCDEEQRSTHRPHAHSTTTEQALTNKTNSGVASTVTSPTTTASHARGISFFVVCFLFGCLATMLWVMYKRRCWRKLPGLRHYVPVREQWLRERQQTEDREILVDGFETVRFHNNNNSNNADAY</sequence>
<evidence type="ECO:0000256" key="11">
    <source>
        <dbReference type="ARBA" id="ARBA00023137"/>
    </source>
</evidence>
<keyword evidence="20" id="KW-1185">Reference proteome</keyword>
<keyword evidence="13" id="KW-0325">Glycoprotein</keyword>
<dbReference type="GeneID" id="115625895"/>
<feature type="signal peptide" evidence="17">
    <location>
        <begin position="1"/>
        <end position="21"/>
    </location>
</feature>
<evidence type="ECO:0000256" key="13">
    <source>
        <dbReference type="ARBA" id="ARBA00023180"/>
    </source>
</evidence>
<dbReference type="SUPFAM" id="SSF57184">
    <property type="entry name" value="Growth factor receptor domain"/>
    <property type="match status" value="1"/>
</dbReference>
<evidence type="ECO:0000313" key="20">
    <source>
        <dbReference type="Proteomes" id="UP000504634"/>
    </source>
</evidence>
<dbReference type="Gene3D" id="3.80.20.20">
    <property type="entry name" value="Receptor L-domain"/>
    <property type="match status" value="2"/>
</dbReference>
<dbReference type="InterPro" id="IPR000494">
    <property type="entry name" value="Rcpt_L-dom"/>
</dbReference>
<evidence type="ECO:0000256" key="4">
    <source>
        <dbReference type="ARBA" id="ARBA00022679"/>
    </source>
</evidence>
<feature type="region of interest" description="Disordered" evidence="15">
    <location>
        <begin position="859"/>
        <end position="889"/>
    </location>
</feature>
<protein>
    <recommendedName>
        <fullName evidence="2">receptor protein-tyrosine kinase</fullName>
        <ecNumber evidence="2">2.7.10.1</ecNumber>
    </recommendedName>
</protein>
<evidence type="ECO:0000256" key="9">
    <source>
        <dbReference type="ARBA" id="ARBA00022989"/>
    </source>
</evidence>
<evidence type="ECO:0000256" key="5">
    <source>
        <dbReference type="ARBA" id="ARBA00022692"/>
    </source>
</evidence>
<dbReference type="Pfam" id="PF00757">
    <property type="entry name" value="Furin-like"/>
    <property type="match status" value="1"/>
</dbReference>
<dbReference type="GO" id="GO:0004714">
    <property type="term" value="F:transmembrane receptor protein tyrosine kinase activity"/>
    <property type="evidence" value="ECO:0007669"/>
    <property type="project" value="UniProtKB-EC"/>
</dbReference>
<feature type="chain" id="PRO_5027024001" description="receptor protein-tyrosine kinase" evidence="17">
    <location>
        <begin position="22"/>
        <end position="974"/>
    </location>
</feature>
<feature type="domain" description="Receptor L-domain" evidence="19">
    <location>
        <begin position="339"/>
        <end position="444"/>
    </location>
</feature>
<feature type="transmembrane region" description="Helical" evidence="16">
    <location>
        <begin position="899"/>
        <end position="919"/>
    </location>
</feature>
<evidence type="ECO:0000313" key="21">
    <source>
        <dbReference type="RefSeq" id="XP_030376982.1"/>
    </source>
</evidence>
<evidence type="ECO:0000256" key="8">
    <source>
        <dbReference type="ARBA" id="ARBA00022840"/>
    </source>
</evidence>
<dbReference type="SUPFAM" id="SSF52058">
    <property type="entry name" value="L domain-like"/>
    <property type="match status" value="2"/>
</dbReference>
<dbReference type="EC" id="2.7.10.1" evidence="2"/>
<evidence type="ECO:0000256" key="6">
    <source>
        <dbReference type="ARBA" id="ARBA00022741"/>
    </source>
</evidence>
<keyword evidence="11" id="KW-0829">Tyrosine-protein kinase</keyword>
<evidence type="ECO:0000259" key="18">
    <source>
        <dbReference type="Pfam" id="PF00757"/>
    </source>
</evidence>
<keyword evidence="9 16" id="KW-1133">Transmembrane helix</keyword>
<dbReference type="RefSeq" id="XP_030376982.1">
    <property type="nucleotide sequence ID" value="XM_030521122.1"/>
</dbReference>
<dbReference type="GO" id="GO:0016020">
    <property type="term" value="C:membrane"/>
    <property type="evidence" value="ECO:0007669"/>
    <property type="project" value="UniProtKB-SubCell"/>
</dbReference>
<feature type="compositionally biased region" description="Polar residues" evidence="15">
    <location>
        <begin position="866"/>
        <end position="879"/>
    </location>
</feature>
<evidence type="ECO:0000256" key="17">
    <source>
        <dbReference type="SAM" id="SignalP"/>
    </source>
</evidence>
<organism evidence="20 21">
    <name type="scientific">Drosophila lebanonensis</name>
    <name type="common">Fruit fly</name>
    <name type="synonym">Scaptodrosophila lebanonensis</name>
    <dbReference type="NCBI Taxonomy" id="7225"/>
    <lineage>
        <taxon>Eukaryota</taxon>
        <taxon>Metazoa</taxon>
        <taxon>Ecdysozoa</taxon>
        <taxon>Arthropoda</taxon>
        <taxon>Hexapoda</taxon>
        <taxon>Insecta</taxon>
        <taxon>Pterygota</taxon>
        <taxon>Neoptera</taxon>
        <taxon>Endopterygota</taxon>
        <taxon>Diptera</taxon>
        <taxon>Brachycera</taxon>
        <taxon>Muscomorpha</taxon>
        <taxon>Ephydroidea</taxon>
        <taxon>Drosophilidae</taxon>
        <taxon>Scaptodrosophila</taxon>
    </lineage>
</organism>
<dbReference type="GO" id="GO:0005524">
    <property type="term" value="F:ATP binding"/>
    <property type="evidence" value="ECO:0007669"/>
    <property type="project" value="UniProtKB-KW"/>
</dbReference>
<reference evidence="21" key="1">
    <citation type="submission" date="2025-08" db="UniProtKB">
        <authorList>
            <consortium name="RefSeq"/>
        </authorList>
    </citation>
    <scope>IDENTIFICATION</scope>
    <source>
        <strain evidence="21">11010-0011.00</strain>
        <tissue evidence="21">Whole body</tissue>
    </source>
</reference>
<dbReference type="Proteomes" id="UP000504634">
    <property type="component" value="Unplaced"/>
</dbReference>
<dbReference type="CDD" id="cd00064">
    <property type="entry name" value="FU"/>
    <property type="match status" value="1"/>
</dbReference>
<proteinExistence type="predicted"/>
<evidence type="ECO:0000256" key="10">
    <source>
        <dbReference type="ARBA" id="ARBA00023136"/>
    </source>
</evidence>
<keyword evidence="3" id="KW-0597">Phosphoprotein</keyword>
<dbReference type="InterPro" id="IPR006211">
    <property type="entry name" value="Furin-like_Cys-rich_dom"/>
</dbReference>